<dbReference type="Proteomes" id="UP000266841">
    <property type="component" value="Unassembled WGS sequence"/>
</dbReference>
<proteinExistence type="predicted"/>
<evidence type="ECO:0000313" key="3">
    <source>
        <dbReference type="Proteomes" id="UP000266841"/>
    </source>
</evidence>
<dbReference type="AlphaFoldDB" id="K0T1J5"/>
<feature type="compositionally biased region" description="Low complexity" evidence="1">
    <location>
        <begin position="1"/>
        <end position="23"/>
    </location>
</feature>
<accession>K0T1J5</accession>
<sequence>EGLPAAGEAESAPQAEAEPTTAAGGPGEARDDKTGTAAEDCAAGDGGGGPSDDAARGPTAGEAAGQDGEMCVVQIQSRSLTDESQLNQRTDPS</sequence>
<gene>
    <name evidence="2" type="ORF">THAOC_11886</name>
</gene>
<evidence type="ECO:0000313" key="2">
    <source>
        <dbReference type="EMBL" id="EJK67121.1"/>
    </source>
</evidence>
<keyword evidence="3" id="KW-1185">Reference proteome</keyword>
<feature type="region of interest" description="Disordered" evidence="1">
    <location>
        <begin position="1"/>
        <end position="69"/>
    </location>
</feature>
<feature type="non-terminal residue" evidence="2">
    <location>
        <position position="1"/>
    </location>
</feature>
<protein>
    <submittedName>
        <fullName evidence="2">Uncharacterized protein</fullName>
    </submittedName>
</protein>
<evidence type="ECO:0000256" key="1">
    <source>
        <dbReference type="SAM" id="MobiDB-lite"/>
    </source>
</evidence>
<organism evidence="2 3">
    <name type="scientific">Thalassiosira oceanica</name>
    <name type="common">Marine diatom</name>
    <dbReference type="NCBI Taxonomy" id="159749"/>
    <lineage>
        <taxon>Eukaryota</taxon>
        <taxon>Sar</taxon>
        <taxon>Stramenopiles</taxon>
        <taxon>Ochrophyta</taxon>
        <taxon>Bacillariophyta</taxon>
        <taxon>Coscinodiscophyceae</taxon>
        <taxon>Thalassiosirophycidae</taxon>
        <taxon>Thalassiosirales</taxon>
        <taxon>Thalassiosiraceae</taxon>
        <taxon>Thalassiosira</taxon>
    </lineage>
</organism>
<reference evidence="2 3" key="1">
    <citation type="journal article" date="2012" name="Genome Biol.">
        <title>Genome and low-iron response of an oceanic diatom adapted to chronic iron limitation.</title>
        <authorList>
            <person name="Lommer M."/>
            <person name="Specht M."/>
            <person name="Roy A.S."/>
            <person name="Kraemer L."/>
            <person name="Andreson R."/>
            <person name="Gutowska M.A."/>
            <person name="Wolf J."/>
            <person name="Bergner S.V."/>
            <person name="Schilhabel M.B."/>
            <person name="Klostermeier U.C."/>
            <person name="Beiko R.G."/>
            <person name="Rosenstiel P."/>
            <person name="Hippler M."/>
            <person name="Laroche J."/>
        </authorList>
    </citation>
    <scope>NUCLEOTIDE SEQUENCE [LARGE SCALE GENOMIC DNA]</scope>
    <source>
        <strain evidence="2 3">CCMP1005</strain>
    </source>
</reference>
<name>K0T1J5_THAOC</name>
<dbReference type="EMBL" id="AGNL01013649">
    <property type="protein sequence ID" value="EJK67121.1"/>
    <property type="molecule type" value="Genomic_DNA"/>
</dbReference>
<comment type="caution">
    <text evidence="2">The sequence shown here is derived from an EMBL/GenBank/DDBJ whole genome shotgun (WGS) entry which is preliminary data.</text>
</comment>